<feature type="region of interest" description="Disordered" evidence="1">
    <location>
        <begin position="23"/>
        <end position="55"/>
    </location>
</feature>
<keyword evidence="3" id="KW-1185">Reference proteome</keyword>
<accession>A0A409YWI0</accession>
<dbReference type="AlphaFoldDB" id="A0A409YWI0"/>
<dbReference type="STRING" id="181874.A0A409YWI0"/>
<comment type="caution">
    <text evidence="2">The sequence shown here is derived from an EMBL/GenBank/DDBJ whole genome shotgun (WGS) entry which is preliminary data.</text>
</comment>
<gene>
    <name evidence="2" type="ORF">CVT24_007514</name>
</gene>
<protein>
    <submittedName>
        <fullName evidence="2">Uncharacterized protein</fullName>
    </submittedName>
</protein>
<dbReference type="OrthoDB" id="3065555at2759"/>
<dbReference type="InParanoid" id="A0A409YWI0"/>
<evidence type="ECO:0000313" key="3">
    <source>
        <dbReference type="Proteomes" id="UP000284842"/>
    </source>
</evidence>
<dbReference type="EMBL" id="NHTK01000472">
    <property type="protein sequence ID" value="PPR07313.1"/>
    <property type="molecule type" value="Genomic_DNA"/>
</dbReference>
<feature type="region of interest" description="Disordered" evidence="1">
    <location>
        <begin position="143"/>
        <end position="164"/>
    </location>
</feature>
<name>A0A409YWI0_9AGAR</name>
<proteinExistence type="predicted"/>
<sequence>MDDSVIDPVLLALNPEARNLAVPVEPATHTSELLDDKEPEKEDDEDLETTVGEAGGTVYTLEQQDKIISEEVWKLVLDRRAKYKADKGTSKAYPRHVKRYEEWWDENEKKRVLKEAEAGNVWTARPAHPITAEKAALFLDYESKRPKKSRDGKDIPNTRVGRSSIQQTISALQNYRSDHQRDEDYRNCPESHISLRDNIEIREIERSAKADEPERQKESQEMKAQGVANQTFTTDELILMSNDHLTNPNGRAKVNIHSSIRDRAMLLFTTAMALRGDDTRSILLSDILIRDVPLPDIGLDHSVKVSLSQLAQLCTADINY</sequence>
<feature type="compositionally biased region" description="Basic and acidic residues" evidence="1">
    <location>
        <begin position="143"/>
        <end position="156"/>
    </location>
</feature>
<feature type="region of interest" description="Disordered" evidence="1">
    <location>
        <begin position="206"/>
        <end position="226"/>
    </location>
</feature>
<evidence type="ECO:0000313" key="2">
    <source>
        <dbReference type="EMBL" id="PPR07313.1"/>
    </source>
</evidence>
<evidence type="ECO:0000256" key="1">
    <source>
        <dbReference type="SAM" id="MobiDB-lite"/>
    </source>
</evidence>
<reference evidence="2 3" key="1">
    <citation type="journal article" date="2018" name="Evol. Lett.">
        <title>Horizontal gene cluster transfer increased hallucinogenic mushroom diversity.</title>
        <authorList>
            <person name="Reynolds H.T."/>
            <person name="Vijayakumar V."/>
            <person name="Gluck-Thaler E."/>
            <person name="Korotkin H.B."/>
            <person name="Matheny P.B."/>
            <person name="Slot J.C."/>
        </authorList>
    </citation>
    <scope>NUCLEOTIDE SEQUENCE [LARGE SCALE GENOMIC DNA]</scope>
    <source>
        <strain evidence="2 3">2629</strain>
    </source>
</reference>
<organism evidence="2 3">
    <name type="scientific">Panaeolus cyanescens</name>
    <dbReference type="NCBI Taxonomy" id="181874"/>
    <lineage>
        <taxon>Eukaryota</taxon>
        <taxon>Fungi</taxon>
        <taxon>Dikarya</taxon>
        <taxon>Basidiomycota</taxon>
        <taxon>Agaricomycotina</taxon>
        <taxon>Agaricomycetes</taxon>
        <taxon>Agaricomycetidae</taxon>
        <taxon>Agaricales</taxon>
        <taxon>Agaricineae</taxon>
        <taxon>Galeropsidaceae</taxon>
        <taxon>Panaeolus</taxon>
    </lineage>
</organism>
<dbReference type="Proteomes" id="UP000284842">
    <property type="component" value="Unassembled WGS sequence"/>
</dbReference>
<feature type="compositionally biased region" description="Basic and acidic residues" evidence="1">
    <location>
        <begin position="206"/>
        <end position="221"/>
    </location>
</feature>